<dbReference type="Proteomes" id="UP000007800">
    <property type="component" value="Unassembled WGS sequence"/>
</dbReference>
<evidence type="ECO:0000313" key="3">
    <source>
        <dbReference type="Proteomes" id="UP000007800"/>
    </source>
</evidence>
<reference evidence="2 3" key="1">
    <citation type="submission" date="2008-07" db="EMBL/GenBank/DDBJ databases">
        <authorList>
            <person name="El-Sayed N."/>
            <person name="Caler E."/>
            <person name="Inman J."/>
            <person name="Amedeo P."/>
            <person name="Hass B."/>
            <person name="Wortman J."/>
        </authorList>
    </citation>
    <scope>NUCLEOTIDE SEQUENCE [LARGE SCALE GENOMIC DNA]</scope>
    <source>
        <strain evidence="3">ATCC 50983 / TXsc</strain>
    </source>
</reference>
<proteinExistence type="predicted"/>
<feature type="non-terminal residue" evidence="2">
    <location>
        <position position="190"/>
    </location>
</feature>
<evidence type="ECO:0000313" key="2">
    <source>
        <dbReference type="EMBL" id="EER01364.1"/>
    </source>
</evidence>
<accession>C5LPH9</accession>
<dbReference type="RefSeq" id="XP_002768646.1">
    <property type="nucleotide sequence ID" value="XM_002768600.1"/>
</dbReference>
<evidence type="ECO:0000256" key="1">
    <source>
        <dbReference type="SAM" id="MobiDB-lite"/>
    </source>
</evidence>
<organism evidence="3">
    <name type="scientific">Perkinsus marinus (strain ATCC 50983 / TXsc)</name>
    <dbReference type="NCBI Taxonomy" id="423536"/>
    <lineage>
        <taxon>Eukaryota</taxon>
        <taxon>Sar</taxon>
        <taxon>Alveolata</taxon>
        <taxon>Perkinsozoa</taxon>
        <taxon>Perkinsea</taxon>
        <taxon>Perkinsida</taxon>
        <taxon>Perkinsidae</taxon>
        <taxon>Perkinsus</taxon>
    </lineage>
</organism>
<dbReference type="AlphaFoldDB" id="C5LPH9"/>
<dbReference type="InParanoid" id="C5LPH9"/>
<protein>
    <submittedName>
        <fullName evidence="2">Tropomyosin alpha-4 chain, putative</fullName>
    </submittedName>
</protein>
<name>C5LPH9_PERM5</name>
<dbReference type="GeneID" id="9058935"/>
<sequence length="190" mass="22110">MISSIGQIETTFKDERRAHVLEVDAVRGEAEKKLSEAWSVQRELRTELESANARLSLMVEESQSQRKQLEVAQREREAAWEALKAKEKELAVAHEMRRKEAKLAEERYESLEERSQQELTAERDHRRVEGEAARVEEARLMKCIGDKEKTISEVSLVKMWASIEQYRENMATIKAKAIRTAEEQRRDIKA</sequence>
<dbReference type="EMBL" id="GG684168">
    <property type="protein sequence ID" value="EER01364.1"/>
    <property type="molecule type" value="Genomic_DNA"/>
</dbReference>
<gene>
    <name evidence="2" type="ORF">Pmar_PMAR015695</name>
</gene>
<keyword evidence="3" id="KW-1185">Reference proteome</keyword>
<feature type="region of interest" description="Disordered" evidence="1">
    <location>
        <begin position="105"/>
        <end position="127"/>
    </location>
</feature>